<evidence type="ECO:0000313" key="3">
    <source>
        <dbReference type="Proteomes" id="UP000626109"/>
    </source>
</evidence>
<evidence type="ECO:0000313" key="1">
    <source>
        <dbReference type="EMBL" id="CAE8609489.1"/>
    </source>
</evidence>
<name>A0A813JI36_POLGL</name>
<dbReference type="EMBL" id="CAJNNW010025134">
    <property type="protein sequence ID" value="CAE8675714.1"/>
    <property type="molecule type" value="Genomic_DNA"/>
</dbReference>
<dbReference type="Proteomes" id="UP000654075">
    <property type="component" value="Unassembled WGS sequence"/>
</dbReference>
<accession>A0A813JI36</accession>
<gene>
    <name evidence="1" type="ORF">PGLA1383_LOCUS27318</name>
    <name evidence="2" type="ORF">PGLA2088_LOCUS19508</name>
</gene>
<comment type="caution">
    <text evidence="2">The sequence shown here is derived from an EMBL/GenBank/DDBJ whole genome shotgun (WGS) entry which is preliminary data.</text>
</comment>
<dbReference type="EMBL" id="CAJNNV010024331">
    <property type="protein sequence ID" value="CAE8609489.1"/>
    <property type="molecule type" value="Genomic_DNA"/>
</dbReference>
<keyword evidence="4" id="KW-1185">Reference proteome</keyword>
<feature type="non-terminal residue" evidence="2">
    <location>
        <position position="63"/>
    </location>
</feature>
<dbReference type="AlphaFoldDB" id="A0A813JI36"/>
<dbReference type="Proteomes" id="UP000626109">
    <property type="component" value="Unassembled WGS sequence"/>
</dbReference>
<reference evidence="2" key="1">
    <citation type="submission" date="2021-02" db="EMBL/GenBank/DDBJ databases">
        <authorList>
            <person name="Dougan E. K."/>
            <person name="Rhodes N."/>
            <person name="Thang M."/>
            <person name="Chan C."/>
        </authorList>
    </citation>
    <scope>NUCLEOTIDE SEQUENCE</scope>
</reference>
<protein>
    <submittedName>
        <fullName evidence="2">Uncharacterized protein</fullName>
    </submittedName>
</protein>
<sequence length="63" mass="6553">ELSSSLTSLGYGVDGGALQNLSWLPPASSAAAASLPSSIDFSAVEDSMQLLNLRPEDLRDFLA</sequence>
<evidence type="ECO:0000313" key="4">
    <source>
        <dbReference type="Proteomes" id="UP000654075"/>
    </source>
</evidence>
<proteinExistence type="predicted"/>
<evidence type="ECO:0000313" key="2">
    <source>
        <dbReference type="EMBL" id="CAE8675714.1"/>
    </source>
</evidence>
<organism evidence="2 3">
    <name type="scientific">Polarella glacialis</name>
    <name type="common">Dinoflagellate</name>
    <dbReference type="NCBI Taxonomy" id="89957"/>
    <lineage>
        <taxon>Eukaryota</taxon>
        <taxon>Sar</taxon>
        <taxon>Alveolata</taxon>
        <taxon>Dinophyceae</taxon>
        <taxon>Suessiales</taxon>
        <taxon>Suessiaceae</taxon>
        <taxon>Polarella</taxon>
    </lineage>
</organism>